<dbReference type="RefSeq" id="WP_187967785.1">
    <property type="nucleotide sequence ID" value="NZ_JACVDC010000161.1"/>
</dbReference>
<comment type="caution">
    <text evidence="6">The sequence shown here is derived from an EMBL/GenBank/DDBJ whole genome shotgun (WGS) entry which is preliminary data.</text>
</comment>
<evidence type="ECO:0000256" key="5">
    <source>
        <dbReference type="ARBA" id="ARBA00034496"/>
    </source>
</evidence>
<reference evidence="6 7" key="1">
    <citation type="submission" date="2020-09" db="EMBL/GenBank/DDBJ databases">
        <title>Sinomicrobium weinanense sp. nov., a halophilic bacteria isolated from saline-alkali soil.</title>
        <authorList>
            <person name="Wu P."/>
            <person name="Ren H."/>
            <person name="Mei Y."/>
            <person name="Liang Y."/>
            <person name="Chen Z."/>
        </authorList>
    </citation>
    <scope>NUCLEOTIDE SEQUENCE [LARGE SCALE GENOMIC DNA]</scope>
    <source>
        <strain evidence="6 7">FJxs</strain>
    </source>
</reference>
<keyword evidence="7" id="KW-1185">Reference proteome</keyword>
<dbReference type="PANTHER" id="PTHR47366">
    <property type="entry name" value="TWO-ON-TWO HEMOGLOBIN-3"/>
    <property type="match status" value="1"/>
</dbReference>
<dbReference type="CDD" id="cd14775">
    <property type="entry name" value="TrHb2_O-like"/>
    <property type="match status" value="1"/>
</dbReference>
<organism evidence="6 7">
    <name type="scientific">Sinomicrobium weinanense</name>
    <dbReference type="NCBI Taxonomy" id="2842200"/>
    <lineage>
        <taxon>Bacteria</taxon>
        <taxon>Pseudomonadati</taxon>
        <taxon>Bacteroidota</taxon>
        <taxon>Flavobacteriia</taxon>
        <taxon>Flavobacteriales</taxon>
        <taxon>Flavobacteriaceae</taxon>
        <taxon>Sinomicrobium</taxon>
    </lineage>
</organism>
<comment type="similarity">
    <text evidence="5">Belongs to the truncated hemoglobin family. Group II subfamily.</text>
</comment>
<evidence type="ECO:0000256" key="1">
    <source>
        <dbReference type="ARBA" id="ARBA00022448"/>
    </source>
</evidence>
<dbReference type="GO" id="GO:0019825">
    <property type="term" value="F:oxygen binding"/>
    <property type="evidence" value="ECO:0007669"/>
    <property type="project" value="InterPro"/>
</dbReference>
<sequence>MKHIPTLYQWAGGLEVIKELITKFYDKVVTDDVLKDLFTHMSEEHQINVARFISEVLGGPKLYTENGGSHFGMIKKHFQKNISEEQRRRWMNLLLEIANELKLPDDPEFRSAFVAYLEWGTRLAVINSNSDTIDMAPDEPMPKWGWGETGGPYNPNGN</sequence>
<dbReference type="Gene3D" id="1.10.490.10">
    <property type="entry name" value="Globins"/>
    <property type="match status" value="1"/>
</dbReference>
<protein>
    <submittedName>
        <fullName evidence="6">Globin</fullName>
    </submittedName>
</protein>
<dbReference type="AlphaFoldDB" id="A0A926JWZ3"/>
<proteinExistence type="inferred from homology"/>
<dbReference type="Pfam" id="PF01152">
    <property type="entry name" value="Bac_globin"/>
    <property type="match status" value="1"/>
</dbReference>
<dbReference type="InterPro" id="IPR001486">
    <property type="entry name" value="Hemoglobin_trunc"/>
</dbReference>
<evidence type="ECO:0000313" key="6">
    <source>
        <dbReference type="EMBL" id="MBC9798681.1"/>
    </source>
</evidence>
<evidence type="ECO:0000313" key="7">
    <source>
        <dbReference type="Proteomes" id="UP000653730"/>
    </source>
</evidence>
<evidence type="ECO:0000256" key="2">
    <source>
        <dbReference type="ARBA" id="ARBA00022617"/>
    </source>
</evidence>
<gene>
    <name evidence="6" type="ORF">IBL28_22140</name>
</gene>
<keyword evidence="2" id="KW-0349">Heme</keyword>
<dbReference type="InterPro" id="IPR009050">
    <property type="entry name" value="Globin-like_sf"/>
</dbReference>
<dbReference type="InterPro" id="IPR012292">
    <property type="entry name" value="Globin/Proto"/>
</dbReference>
<keyword evidence="4" id="KW-0408">Iron</keyword>
<dbReference type="InterPro" id="IPR044203">
    <property type="entry name" value="GlbO/GLB3-like"/>
</dbReference>
<dbReference type="SUPFAM" id="SSF46458">
    <property type="entry name" value="Globin-like"/>
    <property type="match status" value="1"/>
</dbReference>
<dbReference type="Proteomes" id="UP000653730">
    <property type="component" value="Unassembled WGS sequence"/>
</dbReference>
<dbReference type="GO" id="GO:0046872">
    <property type="term" value="F:metal ion binding"/>
    <property type="evidence" value="ECO:0007669"/>
    <property type="project" value="UniProtKB-KW"/>
</dbReference>
<dbReference type="GO" id="GO:0020037">
    <property type="term" value="F:heme binding"/>
    <property type="evidence" value="ECO:0007669"/>
    <property type="project" value="InterPro"/>
</dbReference>
<dbReference type="EMBL" id="JACVDC010000161">
    <property type="protein sequence ID" value="MBC9798681.1"/>
    <property type="molecule type" value="Genomic_DNA"/>
</dbReference>
<evidence type="ECO:0000256" key="4">
    <source>
        <dbReference type="ARBA" id="ARBA00023004"/>
    </source>
</evidence>
<keyword evidence="3" id="KW-0479">Metal-binding</keyword>
<name>A0A926JWZ3_9FLAO</name>
<dbReference type="GO" id="GO:0005344">
    <property type="term" value="F:oxygen carrier activity"/>
    <property type="evidence" value="ECO:0007669"/>
    <property type="project" value="InterPro"/>
</dbReference>
<accession>A0A926JWZ3</accession>
<evidence type="ECO:0000256" key="3">
    <source>
        <dbReference type="ARBA" id="ARBA00022723"/>
    </source>
</evidence>
<keyword evidence="1" id="KW-0813">Transport</keyword>